<dbReference type="InterPro" id="IPR052934">
    <property type="entry name" value="Methyl-DNA_Rec/Restrict_Enz"/>
</dbReference>
<evidence type="ECO:0000313" key="2">
    <source>
        <dbReference type="EMBL" id="KDM57597.1"/>
    </source>
</evidence>
<dbReference type="Gene3D" id="3.40.50.300">
    <property type="entry name" value="P-loop containing nucleotide triphosphate hydrolases"/>
    <property type="match status" value="1"/>
</dbReference>
<gene>
    <name evidence="2" type="ORF">AE32_00893</name>
</gene>
<dbReference type="SUPFAM" id="SSF52540">
    <property type="entry name" value="P-loop containing nucleoside triphosphate hydrolases"/>
    <property type="match status" value="1"/>
</dbReference>
<dbReference type="EMBL" id="JMUI01000002">
    <property type="protein sequence ID" value="KDM57597.1"/>
    <property type="molecule type" value="Genomic_DNA"/>
</dbReference>
<dbReference type="Proteomes" id="UP000027208">
    <property type="component" value="Unassembled WGS sequence"/>
</dbReference>
<dbReference type="AlphaFoldDB" id="A0A836MM21"/>
<accession>A0A836MM21</accession>
<dbReference type="PANTHER" id="PTHR37291">
    <property type="entry name" value="5-METHYLCYTOSINE-SPECIFIC RESTRICTION ENZYME B"/>
    <property type="match status" value="1"/>
</dbReference>
<dbReference type="RefSeq" id="WP_004888328.1">
    <property type="nucleotide sequence ID" value="NZ_AMZR01000053.1"/>
</dbReference>
<name>A0A836MM21_ACINO</name>
<dbReference type="GO" id="GO:0005524">
    <property type="term" value="F:ATP binding"/>
    <property type="evidence" value="ECO:0007669"/>
    <property type="project" value="InterPro"/>
</dbReference>
<dbReference type="InterPro" id="IPR011704">
    <property type="entry name" value="ATPase_dyneun-rel_AAA"/>
</dbReference>
<dbReference type="InterPro" id="IPR027417">
    <property type="entry name" value="P-loop_NTPase"/>
</dbReference>
<sequence>MNSNELYQLWDEFLESWPVQRVEAMTLEEYTKAGDPDSFMNWVEFRTKPLATISGTSSFIFGIYSRKDQTAKSNTKNNIYEDQYAWRVAYGRTKESAFQHVKTQILAVIKAIQNNDLHKIEDIDLIKTVKWKIAFLYQDRNNLKIIPTFAEQRLRYLTGVGLKDKDFTIEKAYQQLISEKGDQDLFDFNSALTQKYLEANPKDKFNTQIAYDYMHERYPEFEKNTEYLFVIENKYNYELALETTNFDKSSPRLFLKCIPPKYIKGLQVNSILKGKSPNSNLESTKTLTRNDEFVQVIVTNMQQLEAFCNWWDELNESNQDSSEASKLEVSQMEEIAQPLNRILFGAAGTGKTYHTINHALSIIKNSSLEKILIEERKLGRKVLKKQFDEYREQGRIEFVTFHQSFSYEDFVEGIRAESKKNEKNEYIVHYPIISGIFKRICENIKKEKERIDFGDDYVSDESIQKALNELIEKVKKQETSFFTKTGYEFILRLNQNGKLAARAVSGKGSTTSLSHPAIARYLKDQSDEIIANKSYEWAIAKELRQEVKKEKYKSDYIQEPYILIIDEINRGNISRIFGELITLIEESKRTGAEEELSVTLPYSKQEFTVPSNLYIIGTMNSSDRSLTGLDVALRRRFTFIEMPPRPDLLKDKNGQPIQINAVNQEGVNMSVNISELLTVINQRIEVLLDRDHCIGHANFMSLNSQSTVEELAQIFKQKIIPQLQEYFFDDWSKINMVLNRNGMLEATSLERSKIFPNVNTEEIGFFDEQKIWNLVESEFDNIQSFAKIIKH</sequence>
<dbReference type="GO" id="GO:0016887">
    <property type="term" value="F:ATP hydrolysis activity"/>
    <property type="evidence" value="ECO:0007669"/>
    <property type="project" value="InterPro"/>
</dbReference>
<dbReference type="PANTHER" id="PTHR37291:SF1">
    <property type="entry name" value="TYPE IV METHYL-DIRECTED RESTRICTION ENZYME ECOKMCRB SUBUNIT"/>
    <property type="match status" value="1"/>
</dbReference>
<evidence type="ECO:0000259" key="1">
    <source>
        <dbReference type="Pfam" id="PF07728"/>
    </source>
</evidence>
<reference evidence="2 3" key="1">
    <citation type="submission" date="2014-04" db="EMBL/GenBank/DDBJ databases">
        <title>The Genome Sequence of Acinetobacter baumanii BIDMC 57.</title>
        <authorList>
            <consortium name="The Broad Institute Genomics Platform"/>
            <consortium name="The Broad Institute Genome Sequencing Center for Infectious Disease"/>
            <person name="Murphy C."/>
            <person name="Cosimi L."/>
            <person name="Cerqueira G."/>
            <person name="Feldgarden M."/>
            <person name="Earl A."/>
            <person name="Spencer M.D."/>
            <person name="Fodor A."/>
            <person name="Sautter R.L."/>
            <person name="Hung D."/>
            <person name="Onderdonk A.B."/>
            <person name="Ernst C."/>
            <person name="Delaney M."/>
            <person name="DuBois A."/>
            <person name="Young S.K."/>
            <person name="Zeng Q."/>
            <person name="Gargeya S."/>
            <person name="Abouelleil A."/>
            <person name="Alvarado L."/>
            <person name="Chapman S.B."/>
            <person name="Gainer-Dewar J."/>
            <person name="Goldberg J."/>
            <person name="Griggs A."/>
            <person name="Gujja S."/>
            <person name="Hansen M."/>
            <person name="Howarth C."/>
            <person name="Imamovic A."/>
            <person name="Larimer J."/>
            <person name="Pearson M."/>
            <person name="Poon T.W."/>
            <person name="Priest M."/>
            <person name="Roberts A."/>
            <person name="Saif S."/>
            <person name="Shea T."/>
            <person name="Sykes S."/>
            <person name="Wortman J."/>
            <person name="Nusbaum C."/>
            <person name="Birren B."/>
        </authorList>
    </citation>
    <scope>NUCLEOTIDE SEQUENCE [LARGE SCALE GENOMIC DNA]</scope>
    <source>
        <strain evidence="2 3">BIDMC 57</strain>
    </source>
</reference>
<dbReference type="Pfam" id="PF07728">
    <property type="entry name" value="AAA_5"/>
    <property type="match status" value="1"/>
</dbReference>
<proteinExistence type="predicted"/>
<protein>
    <recommendedName>
        <fullName evidence="1">ATPase dynein-related AAA domain-containing protein</fullName>
    </recommendedName>
</protein>
<feature type="domain" description="ATPase dynein-related AAA" evidence="1">
    <location>
        <begin position="548"/>
        <end position="637"/>
    </location>
</feature>
<comment type="caution">
    <text evidence="2">The sequence shown here is derived from an EMBL/GenBank/DDBJ whole genome shotgun (WGS) entry which is preliminary data.</text>
</comment>
<organism evidence="2 3">
    <name type="scientific">Acinetobacter nosocomialis</name>
    <dbReference type="NCBI Taxonomy" id="106654"/>
    <lineage>
        <taxon>Bacteria</taxon>
        <taxon>Pseudomonadati</taxon>
        <taxon>Pseudomonadota</taxon>
        <taxon>Gammaproteobacteria</taxon>
        <taxon>Moraxellales</taxon>
        <taxon>Moraxellaceae</taxon>
        <taxon>Acinetobacter</taxon>
        <taxon>Acinetobacter calcoaceticus/baumannii complex</taxon>
    </lineage>
</organism>
<evidence type="ECO:0000313" key="3">
    <source>
        <dbReference type="Proteomes" id="UP000027208"/>
    </source>
</evidence>